<evidence type="ECO:0000256" key="3">
    <source>
        <dbReference type="ARBA" id="ARBA00004922"/>
    </source>
</evidence>
<dbReference type="Proteomes" id="UP000242188">
    <property type="component" value="Unassembled WGS sequence"/>
</dbReference>
<dbReference type="FunFam" id="3.90.550.50:FF:000017">
    <property type="entry name" value="Glycoprotein-N-acetylgalactosamine 3-beta-galactosyltransferase 1"/>
    <property type="match status" value="1"/>
</dbReference>
<keyword evidence="14 20" id="KW-0472">Membrane</keyword>
<evidence type="ECO:0000256" key="1">
    <source>
        <dbReference type="ARBA" id="ARBA00001936"/>
    </source>
</evidence>
<dbReference type="UniPathway" id="UPA00378"/>
<comment type="caution">
    <text evidence="22">The sequence shown here is derived from an EMBL/GenBank/DDBJ whole genome shotgun (WGS) entry which is preliminary data.</text>
</comment>
<evidence type="ECO:0000256" key="20">
    <source>
        <dbReference type="SAM" id="Phobius"/>
    </source>
</evidence>
<comment type="pathway">
    <text evidence="3">Protein modification; protein glycosylation.</text>
</comment>
<dbReference type="GO" id="GO:0016020">
    <property type="term" value="C:membrane"/>
    <property type="evidence" value="ECO:0007669"/>
    <property type="project" value="UniProtKB-SubCell"/>
</dbReference>
<reference evidence="22 23" key="1">
    <citation type="journal article" date="2017" name="Nat. Ecol. Evol.">
        <title>Scallop genome provides insights into evolution of bilaterian karyotype and development.</title>
        <authorList>
            <person name="Wang S."/>
            <person name="Zhang J."/>
            <person name="Jiao W."/>
            <person name="Li J."/>
            <person name="Xun X."/>
            <person name="Sun Y."/>
            <person name="Guo X."/>
            <person name="Huan P."/>
            <person name="Dong B."/>
            <person name="Zhang L."/>
            <person name="Hu X."/>
            <person name="Sun X."/>
            <person name="Wang J."/>
            <person name="Zhao C."/>
            <person name="Wang Y."/>
            <person name="Wang D."/>
            <person name="Huang X."/>
            <person name="Wang R."/>
            <person name="Lv J."/>
            <person name="Li Y."/>
            <person name="Zhang Z."/>
            <person name="Liu B."/>
            <person name="Lu W."/>
            <person name="Hui Y."/>
            <person name="Liang J."/>
            <person name="Zhou Z."/>
            <person name="Hou R."/>
            <person name="Li X."/>
            <person name="Liu Y."/>
            <person name="Li H."/>
            <person name="Ning X."/>
            <person name="Lin Y."/>
            <person name="Zhao L."/>
            <person name="Xing Q."/>
            <person name="Dou J."/>
            <person name="Li Y."/>
            <person name="Mao J."/>
            <person name="Guo H."/>
            <person name="Dou H."/>
            <person name="Li T."/>
            <person name="Mu C."/>
            <person name="Jiang W."/>
            <person name="Fu Q."/>
            <person name="Fu X."/>
            <person name="Miao Y."/>
            <person name="Liu J."/>
            <person name="Yu Q."/>
            <person name="Li R."/>
            <person name="Liao H."/>
            <person name="Li X."/>
            <person name="Kong Y."/>
            <person name="Jiang Z."/>
            <person name="Chourrout D."/>
            <person name="Li R."/>
            <person name="Bao Z."/>
        </authorList>
    </citation>
    <scope>NUCLEOTIDE SEQUENCE [LARGE SCALE GENOMIC DNA]</scope>
    <source>
        <strain evidence="22 23">PY_sf001</strain>
    </source>
</reference>
<dbReference type="InterPro" id="IPR026050">
    <property type="entry name" value="C1GALT1/C1GALT1_chp1"/>
</dbReference>
<protein>
    <recommendedName>
        <fullName evidence="18">Glycoprotein-N-acetylgalactosamine 3-beta-galactosyltransferase 1</fullName>
        <ecNumber evidence="6">2.4.1.122</ecNumber>
    </recommendedName>
</protein>
<dbReference type="InterPro" id="IPR029044">
    <property type="entry name" value="Nucleotide-diphossugar_trans"/>
</dbReference>
<dbReference type="GO" id="GO:0000166">
    <property type="term" value="F:nucleotide binding"/>
    <property type="evidence" value="ECO:0007669"/>
    <property type="project" value="UniProtKB-KW"/>
</dbReference>
<evidence type="ECO:0000256" key="12">
    <source>
        <dbReference type="ARBA" id="ARBA00022968"/>
    </source>
</evidence>
<dbReference type="EMBL" id="NEDP02004428">
    <property type="protein sequence ID" value="OWF45589.1"/>
    <property type="molecule type" value="Genomic_DNA"/>
</dbReference>
<dbReference type="PANTHER" id="PTHR23033:SF14">
    <property type="entry name" value="GLYCOPROTEIN-N-ACETYLGALACTOSAMINE 3-BETA-GALACTOSYLTRANSFERASE 1-RELATED"/>
    <property type="match status" value="1"/>
</dbReference>
<evidence type="ECO:0000259" key="21">
    <source>
        <dbReference type="Pfam" id="PF02434"/>
    </source>
</evidence>
<keyword evidence="16" id="KW-0325">Glycoprotein</keyword>
<keyword evidence="17" id="KW-0464">Manganese</keyword>
<keyword evidence="11" id="KW-0547">Nucleotide-binding</keyword>
<evidence type="ECO:0000256" key="5">
    <source>
        <dbReference type="ARBA" id="ARBA00011748"/>
    </source>
</evidence>
<keyword evidence="10" id="KW-0479">Metal-binding</keyword>
<evidence type="ECO:0000256" key="2">
    <source>
        <dbReference type="ARBA" id="ARBA00004606"/>
    </source>
</evidence>
<keyword evidence="9 20" id="KW-0812">Transmembrane</keyword>
<evidence type="ECO:0000256" key="4">
    <source>
        <dbReference type="ARBA" id="ARBA00006462"/>
    </source>
</evidence>
<comment type="subcellular location">
    <subcellularLocation>
        <location evidence="2">Membrane</location>
        <topology evidence="2">Single-pass type II membrane protein</topology>
    </subcellularLocation>
</comment>
<dbReference type="GO" id="GO:0016263">
    <property type="term" value="F:glycoprotein-N-acetylgalactosamine 3-beta-galactosyltransferase activity"/>
    <property type="evidence" value="ECO:0007669"/>
    <property type="project" value="UniProtKB-EC"/>
</dbReference>
<evidence type="ECO:0000313" key="22">
    <source>
        <dbReference type="EMBL" id="OWF45589.1"/>
    </source>
</evidence>
<evidence type="ECO:0000256" key="7">
    <source>
        <dbReference type="ARBA" id="ARBA00022676"/>
    </source>
</evidence>
<evidence type="ECO:0000313" key="23">
    <source>
        <dbReference type="Proteomes" id="UP000242188"/>
    </source>
</evidence>
<dbReference type="Gene3D" id="3.90.550.50">
    <property type="match status" value="1"/>
</dbReference>
<comment type="subunit">
    <text evidence="5">Homodimer; disulfide-linked.</text>
</comment>
<dbReference type="InterPro" id="IPR003378">
    <property type="entry name" value="Fringe-like_glycosylTrfase"/>
</dbReference>
<accession>A0A210QA58</accession>
<dbReference type="GO" id="GO:0030145">
    <property type="term" value="F:manganese ion binding"/>
    <property type="evidence" value="ECO:0007669"/>
    <property type="project" value="UniProtKB-ARBA"/>
</dbReference>
<comment type="function">
    <text evidence="19">Glycosyltransferase that generates the core 1 O-glycan Gal-beta1-3GalNAc-alpha1-Ser/Thr (T antigen), which is a precursor for many extended O-glycans in glycoproteins.</text>
</comment>
<keyword evidence="7 22" id="KW-0328">Glycosyltransferase</keyword>
<evidence type="ECO:0000256" key="9">
    <source>
        <dbReference type="ARBA" id="ARBA00022692"/>
    </source>
</evidence>
<organism evidence="22 23">
    <name type="scientific">Mizuhopecten yessoensis</name>
    <name type="common">Japanese scallop</name>
    <name type="synonym">Patinopecten yessoensis</name>
    <dbReference type="NCBI Taxonomy" id="6573"/>
    <lineage>
        <taxon>Eukaryota</taxon>
        <taxon>Metazoa</taxon>
        <taxon>Spiralia</taxon>
        <taxon>Lophotrochozoa</taxon>
        <taxon>Mollusca</taxon>
        <taxon>Bivalvia</taxon>
        <taxon>Autobranchia</taxon>
        <taxon>Pteriomorphia</taxon>
        <taxon>Pectinida</taxon>
        <taxon>Pectinoidea</taxon>
        <taxon>Pectinidae</taxon>
        <taxon>Mizuhopecten</taxon>
    </lineage>
</organism>
<keyword evidence="8 22" id="KW-0808">Transferase</keyword>
<evidence type="ECO:0000256" key="15">
    <source>
        <dbReference type="ARBA" id="ARBA00023157"/>
    </source>
</evidence>
<evidence type="ECO:0000256" key="11">
    <source>
        <dbReference type="ARBA" id="ARBA00022741"/>
    </source>
</evidence>
<comment type="cofactor">
    <cofactor evidence="1">
        <name>Mn(2+)</name>
        <dbReference type="ChEBI" id="CHEBI:29035"/>
    </cofactor>
</comment>
<feature type="transmembrane region" description="Helical" evidence="20">
    <location>
        <begin position="12"/>
        <end position="32"/>
    </location>
</feature>
<keyword evidence="13 20" id="KW-1133">Transmembrane helix</keyword>
<dbReference type="PANTHER" id="PTHR23033">
    <property type="entry name" value="BETA1,3-GALACTOSYLTRANSFERASE"/>
    <property type="match status" value="1"/>
</dbReference>
<dbReference type="AlphaFoldDB" id="A0A210QA58"/>
<comment type="similarity">
    <text evidence="4">Belongs to the glycosyltransferase 31 family. Beta3-Gal-T subfamily.</text>
</comment>
<name>A0A210QA58_MIZYE</name>
<feature type="domain" description="Fringe-like glycosyltransferase" evidence="21">
    <location>
        <begin position="116"/>
        <end position="280"/>
    </location>
</feature>
<proteinExistence type="inferred from homology"/>
<evidence type="ECO:0000256" key="16">
    <source>
        <dbReference type="ARBA" id="ARBA00023180"/>
    </source>
</evidence>
<evidence type="ECO:0000256" key="10">
    <source>
        <dbReference type="ARBA" id="ARBA00022723"/>
    </source>
</evidence>
<keyword evidence="23" id="KW-1185">Reference proteome</keyword>
<evidence type="ECO:0000256" key="17">
    <source>
        <dbReference type="ARBA" id="ARBA00023211"/>
    </source>
</evidence>
<evidence type="ECO:0000256" key="8">
    <source>
        <dbReference type="ARBA" id="ARBA00022679"/>
    </source>
</evidence>
<evidence type="ECO:0000256" key="14">
    <source>
        <dbReference type="ARBA" id="ARBA00023136"/>
    </source>
</evidence>
<evidence type="ECO:0000256" key="6">
    <source>
        <dbReference type="ARBA" id="ARBA00012557"/>
    </source>
</evidence>
<evidence type="ECO:0000256" key="13">
    <source>
        <dbReference type="ARBA" id="ARBA00022989"/>
    </source>
</evidence>
<evidence type="ECO:0000256" key="19">
    <source>
        <dbReference type="ARBA" id="ARBA00059245"/>
    </source>
</evidence>
<dbReference type="OrthoDB" id="414175at2759"/>
<dbReference type="Pfam" id="PF02434">
    <property type="entry name" value="Fringe"/>
    <property type="match status" value="1"/>
</dbReference>
<gene>
    <name evidence="22" type="ORF">KP79_PYT21068</name>
</gene>
<evidence type="ECO:0000256" key="18">
    <source>
        <dbReference type="ARBA" id="ARBA00040898"/>
    </source>
</evidence>
<dbReference type="STRING" id="6573.A0A210QA58"/>
<keyword evidence="12" id="KW-0735">Signal-anchor</keyword>
<dbReference type="SUPFAM" id="SSF53448">
    <property type="entry name" value="Nucleotide-diphospho-sugar transferases"/>
    <property type="match status" value="1"/>
</dbReference>
<dbReference type="EC" id="2.4.1.122" evidence="6"/>
<sequence>MASLSRPGWRLLHVVFCSLMTVSIISVIGFIVTSQMTLKYNVKMPDINLFRYVVDTKKDELSSSQLEGTSTITIETKNVTSTTKSTIRRFQSQMDADDDDVASRLKKEVRVLCWIMTCPANLKYKTVSVKRTWATRCNVVVYISSTTDTSFPTVGLNVSEGRDHLTEKSMQAFKYVYDKHFNDADWFLKADDDTYVILENLRYLLKSHSHEEPVYFGHHFRAQVKQGYHSGGAGYVLSKEALRRLALKGNDTNLCHKSGLDEDVEIGRCMENIGVKIGNSTDALGRTRFHCFYPSMHLSGLYPSWYSRYDTHGGKKKGRESISEHAISFHYITPTEMYYLDFLIYHILPYGISSVDKHLN</sequence>
<keyword evidence="15" id="KW-1015">Disulfide bond</keyword>